<gene>
    <name evidence="1" type="ORF">MTR67_026278</name>
</gene>
<reference evidence="1" key="1">
    <citation type="submission" date="2023-08" db="EMBL/GenBank/DDBJ databases">
        <title>A de novo genome assembly of Solanum verrucosum Schlechtendal, a Mexican diploid species geographically isolated from the other diploid A-genome species in potato relatives.</title>
        <authorList>
            <person name="Hosaka K."/>
        </authorList>
    </citation>
    <scope>NUCLEOTIDE SEQUENCE</scope>
    <source>
        <tissue evidence="1">Young leaves</tissue>
    </source>
</reference>
<accession>A0AAF0R1D6</accession>
<organism evidence="1 2">
    <name type="scientific">Solanum verrucosum</name>
    <dbReference type="NCBI Taxonomy" id="315347"/>
    <lineage>
        <taxon>Eukaryota</taxon>
        <taxon>Viridiplantae</taxon>
        <taxon>Streptophyta</taxon>
        <taxon>Embryophyta</taxon>
        <taxon>Tracheophyta</taxon>
        <taxon>Spermatophyta</taxon>
        <taxon>Magnoliopsida</taxon>
        <taxon>eudicotyledons</taxon>
        <taxon>Gunneridae</taxon>
        <taxon>Pentapetalae</taxon>
        <taxon>asterids</taxon>
        <taxon>lamiids</taxon>
        <taxon>Solanales</taxon>
        <taxon>Solanaceae</taxon>
        <taxon>Solanoideae</taxon>
        <taxon>Solaneae</taxon>
        <taxon>Solanum</taxon>
    </lineage>
</organism>
<protein>
    <submittedName>
        <fullName evidence="1">Uncharacterized protein</fullName>
    </submittedName>
</protein>
<evidence type="ECO:0000313" key="2">
    <source>
        <dbReference type="Proteomes" id="UP001234989"/>
    </source>
</evidence>
<proteinExistence type="predicted"/>
<sequence>MLRRTIRRSKSGSPINSAIRPLVKFIAFLLWPSASSSSVTLGNPTLYRGTTRRYADYSFLLPN</sequence>
<keyword evidence="2" id="KW-1185">Reference proteome</keyword>
<evidence type="ECO:0000313" key="1">
    <source>
        <dbReference type="EMBL" id="WMV32893.1"/>
    </source>
</evidence>
<dbReference type="Proteomes" id="UP001234989">
    <property type="component" value="Chromosome 6"/>
</dbReference>
<dbReference type="AlphaFoldDB" id="A0AAF0R1D6"/>
<name>A0AAF0R1D6_SOLVR</name>
<dbReference type="EMBL" id="CP133617">
    <property type="protein sequence ID" value="WMV32893.1"/>
    <property type="molecule type" value="Genomic_DNA"/>
</dbReference>